<evidence type="ECO:0000313" key="2">
    <source>
        <dbReference type="Proteomes" id="UP000789366"/>
    </source>
</evidence>
<keyword evidence="2" id="KW-1185">Reference proteome</keyword>
<accession>A0ACA9PG40</accession>
<protein>
    <submittedName>
        <fullName evidence="1">4487_t:CDS:1</fullName>
    </submittedName>
</protein>
<sequence>MQTRFFAGLPTKFQELKRKEDLFQKLYPNIKLKVEKLITLKSTDKTIGNTIKDRFQDKSVDRTVDKENQRQEGERVTSKETPIKTVDMIGGEYGTHASKVITELKNTRKIRPNLDHGTDKLTERDKDRDKGTQRDNTTRLSTKEEQPQFIQQMAKIIDQCMSLEIPIAEYVDSFSHNFYGSFGIEEETLESEEEKRRKKQKDEFKKLTLDEYQSLKERGEPVEDTLVLENLVRRYNETKRLASRSSTTKENREKGMKGLILAFTEEIIWSDLENFDKVMNGITGFTEFKAELRNRTEVAHYYRSIGKKMPQTFYCLVGKAGVGKTEISKTLAKAYKRPLVIIGMAGQNHTKVLKGMRPTLDNASYGRVTEALCEQT</sequence>
<dbReference type="EMBL" id="CAJVPW010025289">
    <property type="protein sequence ID" value="CAG8708185.1"/>
    <property type="molecule type" value="Genomic_DNA"/>
</dbReference>
<dbReference type="Proteomes" id="UP000789366">
    <property type="component" value="Unassembled WGS sequence"/>
</dbReference>
<proteinExistence type="predicted"/>
<evidence type="ECO:0000313" key="1">
    <source>
        <dbReference type="EMBL" id="CAG8708185.1"/>
    </source>
</evidence>
<name>A0ACA9PG40_9GLOM</name>
<gene>
    <name evidence="1" type="ORF">SPELUC_LOCUS11655</name>
</gene>
<organism evidence="1 2">
    <name type="scientific">Cetraspora pellucida</name>
    <dbReference type="NCBI Taxonomy" id="1433469"/>
    <lineage>
        <taxon>Eukaryota</taxon>
        <taxon>Fungi</taxon>
        <taxon>Fungi incertae sedis</taxon>
        <taxon>Mucoromycota</taxon>
        <taxon>Glomeromycotina</taxon>
        <taxon>Glomeromycetes</taxon>
        <taxon>Diversisporales</taxon>
        <taxon>Gigasporaceae</taxon>
        <taxon>Cetraspora</taxon>
    </lineage>
</organism>
<reference evidence="1" key="1">
    <citation type="submission" date="2021-06" db="EMBL/GenBank/DDBJ databases">
        <authorList>
            <person name="Kallberg Y."/>
            <person name="Tangrot J."/>
            <person name="Rosling A."/>
        </authorList>
    </citation>
    <scope>NUCLEOTIDE SEQUENCE</scope>
    <source>
        <strain evidence="1">28 12/20/2015</strain>
    </source>
</reference>
<comment type="caution">
    <text evidence="1">The sequence shown here is derived from an EMBL/GenBank/DDBJ whole genome shotgun (WGS) entry which is preliminary data.</text>
</comment>